<reference evidence="2 3" key="1">
    <citation type="journal article" date="2021" name="Sci. Rep.">
        <title>The genome of the diatom Chaetoceros tenuissimus carries an ancient integrated fragment of an extant virus.</title>
        <authorList>
            <person name="Hongo Y."/>
            <person name="Kimura K."/>
            <person name="Takaki Y."/>
            <person name="Yoshida Y."/>
            <person name="Baba S."/>
            <person name="Kobayashi G."/>
            <person name="Nagasaki K."/>
            <person name="Hano T."/>
            <person name="Tomaru Y."/>
        </authorList>
    </citation>
    <scope>NUCLEOTIDE SEQUENCE [LARGE SCALE GENOMIC DNA]</scope>
    <source>
        <strain evidence="2 3">NIES-3715</strain>
    </source>
</reference>
<organism evidence="2 3">
    <name type="scientific">Chaetoceros tenuissimus</name>
    <dbReference type="NCBI Taxonomy" id="426638"/>
    <lineage>
        <taxon>Eukaryota</taxon>
        <taxon>Sar</taxon>
        <taxon>Stramenopiles</taxon>
        <taxon>Ochrophyta</taxon>
        <taxon>Bacillariophyta</taxon>
        <taxon>Coscinodiscophyceae</taxon>
        <taxon>Chaetocerotophycidae</taxon>
        <taxon>Chaetocerotales</taxon>
        <taxon>Chaetocerotaceae</taxon>
        <taxon>Chaetoceros</taxon>
    </lineage>
</organism>
<feature type="compositionally biased region" description="Low complexity" evidence="1">
    <location>
        <begin position="206"/>
        <end position="216"/>
    </location>
</feature>
<name>A0AAD3D893_9STRA</name>
<feature type="region of interest" description="Disordered" evidence="1">
    <location>
        <begin position="198"/>
        <end position="227"/>
    </location>
</feature>
<feature type="compositionally biased region" description="Polar residues" evidence="1">
    <location>
        <begin position="116"/>
        <end position="129"/>
    </location>
</feature>
<accession>A0AAD3D893</accession>
<evidence type="ECO:0000313" key="3">
    <source>
        <dbReference type="Proteomes" id="UP001054902"/>
    </source>
</evidence>
<sequence length="326" mass="35950">MRDQAQHHDRMSPRNQEVFDYLMKNQYDDKNTLPKHAHHQSQIIETTIPTHINKNAFDKSRMHDAASIATGTSSRTGKTAVTSATSSSHHKEDEHGVVVLQSLSESLSVEHPPSEAMNQTTNETCTLPKNSDVVGSKNSGCASDSAAGHPYPQEDMDRTLLDQSQVQPSVPSMLHKLGGFFKNPISCGDEVALSSKNNRANGNAVKSNSNKSSSSNRTPKSADESQERITILEASLAQKTREIEKLTKLQELVVTENKHLKDQISSLMEYINLRESDVQTSMGAMEKSIKNMSTSETAEKNVLLKYVKSQNAKSKLIGKEMKNSKA</sequence>
<dbReference type="EMBL" id="BLLK01000062">
    <property type="protein sequence ID" value="GFH58506.1"/>
    <property type="molecule type" value="Genomic_DNA"/>
</dbReference>
<feature type="compositionally biased region" description="Low complexity" evidence="1">
    <location>
        <begin position="76"/>
        <end position="87"/>
    </location>
</feature>
<protein>
    <submittedName>
        <fullName evidence="2">Uncharacterized protein</fullName>
    </submittedName>
</protein>
<feature type="region of interest" description="Disordered" evidence="1">
    <location>
        <begin position="109"/>
        <end position="155"/>
    </location>
</feature>
<dbReference type="Proteomes" id="UP001054902">
    <property type="component" value="Unassembled WGS sequence"/>
</dbReference>
<keyword evidence="3" id="KW-1185">Reference proteome</keyword>
<feature type="region of interest" description="Disordered" evidence="1">
    <location>
        <begin position="68"/>
        <end position="94"/>
    </location>
</feature>
<evidence type="ECO:0000256" key="1">
    <source>
        <dbReference type="SAM" id="MobiDB-lite"/>
    </source>
</evidence>
<proteinExistence type="predicted"/>
<comment type="caution">
    <text evidence="2">The sequence shown here is derived from an EMBL/GenBank/DDBJ whole genome shotgun (WGS) entry which is preliminary data.</text>
</comment>
<evidence type="ECO:0000313" key="2">
    <source>
        <dbReference type="EMBL" id="GFH58506.1"/>
    </source>
</evidence>
<dbReference type="AlphaFoldDB" id="A0AAD3D893"/>
<gene>
    <name evidence="2" type="ORF">CTEN210_14982</name>
</gene>